<reference evidence="2 3" key="1">
    <citation type="submission" date="2020-12" db="EMBL/GenBank/DDBJ databases">
        <title>Vagococcus allomyrinae sp. nov. and Enterococcus lavae sp. nov., isolated from the larvae of Allomyrina dichotoma.</title>
        <authorList>
            <person name="Lee S.D."/>
        </authorList>
    </citation>
    <scope>NUCLEOTIDE SEQUENCE [LARGE SCALE GENOMIC DNA]</scope>
    <source>
        <strain evidence="2 3">BWM-S5</strain>
    </source>
</reference>
<comment type="caution">
    <text evidence="2">The sequence shown here is derived from an EMBL/GenBank/DDBJ whole genome shotgun (WGS) entry which is preliminary data.</text>
</comment>
<name>A0ABS4CM90_9ENTE</name>
<protein>
    <recommendedName>
        <fullName evidence="1">DUF6630 domain-containing protein</fullName>
    </recommendedName>
</protein>
<evidence type="ECO:0000259" key="1">
    <source>
        <dbReference type="Pfam" id="PF20335"/>
    </source>
</evidence>
<dbReference type="Pfam" id="PF20335">
    <property type="entry name" value="DUF6630"/>
    <property type="match status" value="1"/>
</dbReference>
<feature type="domain" description="DUF6630" evidence="1">
    <location>
        <begin position="34"/>
        <end position="194"/>
    </location>
</feature>
<sequence>MNFLKKLFGKLGQTDTAPVVESEVPIKKEQERTAYFELVGLLSQDNERAIQGMVYALDDPAKFIEQYQKMFAEWFSVEITVEEIKAYPLWELFSYVLYDEGYLTMNDWKAEAEDFIYFVEEIVNKYDEKLEHSQITNKEEMAPEVFEQLKAALPQGFTLINIDIDSDSYQLTVVPTAKVEMLKAAAAKVNGKIDCY</sequence>
<keyword evidence="3" id="KW-1185">Reference proteome</keyword>
<evidence type="ECO:0000313" key="2">
    <source>
        <dbReference type="EMBL" id="MBP1047608.1"/>
    </source>
</evidence>
<dbReference type="RefSeq" id="WP_209558384.1">
    <property type="nucleotide sequence ID" value="NZ_JAEDXU010000008.1"/>
</dbReference>
<evidence type="ECO:0000313" key="3">
    <source>
        <dbReference type="Proteomes" id="UP000673375"/>
    </source>
</evidence>
<accession>A0ABS4CM90</accession>
<dbReference type="EMBL" id="JAEDXU010000008">
    <property type="protein sequence ID" value="MBP1047608.1"/>
    <property type="molecule type" value="Genomic_DNA"/>
</dbReference>
<organism evidence="2 3">
    <name type="scientific">Enterococcus larvae</name>
    <dbReference type="NCBI Taxonomy" id="2794352"/>
    <lineage>
        <taxon>Bacteria</taxon>
        <taxon>Bacillati</taxon>
        <taxon>Bacillota</taxon>
        <taxon>Bacilli</taxon>
        <taxon>Lactobacillales</taxon>
        <taxon>Enterococcaceae</taxon>
        <taxon>Enterococcus</taxon>
    </lineage>
</organism>
<proteinExistence type="predicted"/>
<dbReference type="InterPro" id="IPR046582">
    <property type="entry name" value="DUF6630"/>
</dbReference>
<gene>
    <name evidence="2" type="ORF">I6N96_15075</name>
</gene>
<dbReference type="Proteomes" id="UP000673375">
    <property type="component" value="Unassembled WGS sequence"/>
</dbReference>